<dbReference type="Proteomes" id="UP000605733">
    <property type="component" value="Unassembled WGS sequence"/>
</dbReference>
<evidence type="ECO:0000313" key="1">
    <source>
        <dbReference type="EMBL" id="GGG27892.1"/>
    </source>
</evidence>
<dbReference type="Gene3D" id="3.30.2020.40">
    <property type="entry name" value="Uncharacterised protein PF10387, DUF2442"/>
    <property type="match status" value="1"/>
</dbReference>
<keyword evidence="2" id="KW-1185">Reference proteome</keyword>
<organism evidence="1 2">
    <name type="scientific">Christiangramia forsetii</name>
    <dbReference type="NCBI Taxonomy" id="411153"/>
    <lineage>
        <taxon>Bacteria</taxon>
        <taxon>Pseudomonadati</taxon>
        <taxon>Bacteroidota</taxon>
        <taxon>Flavobacteriia</taxon>
        <taxon>Flavobacteriales</taxon>
        <taxon>Flavobacteriaceae</taxon>
        <taxon>Christiangramia</taxon>
    </lineage>
</organism>
<reference evidence="2" key="1">
    <citation type="journal article" date="2019" name="Int. J. Syst. Evol. Microbiol.">
        <title>The Global Catalogue of Microorganisms (GCM) 10K type strain sequencing project: providing services to taxonomists for standard genome sequencing and annotation.</title>
        <authorList>
            <consortium name="The Broad Institute Genomics Platform"/>
            <consortium name="The Broad Institute Genome Sequencing Center for Infectious Disease"/>
            <person name="Wu L."/>
            <person name="Ma J."/>
        </authorList>
    </citation>
    <scope>NUCLEOTIDE SEQUENCE [LARGE SCALE GENOMIC DNA]</scope>
    <source>
        <strain evidence="2">CGMCC 1.15422</strain>
    </source>
</reference>
<sequence length="87" mass="10184">MNTVVDSNIKINKVFFRDEKVFFDLEDGREIGAPLKWYPKLLNASEKERLNFSISPSGYGVHWKELDEDLSAYGMLHYNQELNTQSR</sequence>
<gene>
    <name evidence="1" type="ORF">GCM10011532_09070</name>
</gene>
<name>A0ABQ1WEN8_9FLAO</name>
<protein>
    <recommendedName>
        <fullName evidence="3">DUF2442 domain-containing protein</fullName>
    </recommendedName>
</protein>
<comment type="caution">
    <text evidence="1">The sequence shown here is derived from an EMBL/GenBank/DDBJ whole genome shotgun (WGS) entry which is preliminary data.</text>
</comment>
<dbReference type="Pfam" id="PF10387">
    <property type="entry name" value="DUF2442"/>
    <property type="match status" value="1"/>
</dbReference>
<accession>A0ABQ1WEN8</accession>
<dbReference type="EMBL" id="BMIX01000002">
    <property type="protein sequence ID" value="GGG27892.1"/>
    <property type="molecule type" value="Genomic_DNA"/>
</dbReference>
<dbReference type="InterPro" id="IPR018841">
    <property type="entry name" value="DUF2442"/>
</dbReference>
<proteinExistence type="predicted"/>
<dbReference type="RefSeq" id="WP_011711469.1">
    <property type="nucleotide sequence ID" value="NZ_BMIX01000002.1"/>
</dbReference>
<evidence type="ECO:0000313" key="2">
    <source>
        <dbReference type="Proteomes" id="UP000605733"/>
    </source>
</evidence>
<evidence type="ECO:0008006" key="3">
    <source>
        <dbReference type="Google" id="ProtNLM"/>
    </source>
</evidence>